<keyword evidence="2 5" id="KW-0812">Transmembrane</keyword>
<evidence type="ECO:0000313" key="8">
    <source>
        <dbReference type="EMBL" id="KAG7292125.1"/>
    </source>
</evidence>
<dbReference type="GO" id="GO:0016020">
    <property type="term" value="C:membrane"/>
    <property type="evidence" value="ECO:0007669"/>
    <property type="project" value="UniProtKB-SubCell"/>
</dbReference>
<dbReference type="PANTHER" id="PTHR13439">
    <property type="entry name" value="CT120 PROTEIN"/>
    <property type="match status" value="1"/>
</dbReference>
<dbReference type="AlphaFoldDB" id="A0AAD4I3C8"/>
<dbReference type="PROSITE" id="PS50922">
    <property type="entry name" value="TLC"/>
    <property type="match status" value="1"/>
</dbReference>
<feature type="transmembrane region" description="Helical" evidence="6">
    <location>
        <begin position="167"/>
        <end position="188"/>
    </location>
</feature>
<comment type="subcellular location">
    <subcellularLocation>
        <location evidence="1">Membrane</location>
        <topology evidence="1">Multi-pass membrane protein</topology>
    </subcellularLocation>
</comment>
<feature type="transmembrane region" description="Helical" evidence="6">
    <location>
        <begin position="278"/>
        <end position="300"/>
    </location>
</feature>
<dbReference type="InterPro" id="IPR050846">
    <property type="entry name" value="TLCD"/>
</dbReference>
<feature type="transmembrane region" description="Helical" evidence="6">
    <location>
        <begin position="111"/>
        <end position="130"/>
    </location>
</feature>
<evidence type="ECO:0000256" key="5">
    <source>
        <dbReference type="PROSITE-ProRule" id="PRU00205"/>
    </source>
</evidence>
<dbReference type="Pfam" id="PF03798">
    <property type="entry name" value="TRAM_LAG1_CLN8"/>
    <property type="match status" value="1"/>
</dbReference>
<feature type="domain" description="TLC" evidence="7">
    <location>
        <begin position="69"/>
        <end position="311"/>
    </location>
</feature>
<reference evidence="8" key="1">
    <citation type="submission" date="2023-02" db="EMBL/GenBank/DDBJ databases">
        <authorList>
            <person name="Palmer J.M."/>
        </authorList>
    </citation>
    <scope>NUCLEOTIDE SEQUENCE</scope>
    <source>
        <strain evidence="8">FW57</strain>
    </source>
</reference>
<accession>A0AAD4I3C8</accession>
<feature type="transmembrane region" description="Helical" evidence="6">
    <location>
        <begin position="36"/>
        <end position="56"/>
    </location>
</feature>
<dbReference type="SMART" id="SM00724">
    <property type="entry name" value="TLC"/>
    <property type="match status" value="1"/>
</dbReference>
<sequence>MRDPFPIPPIPALSRAVDPLAEWLAMPTLPLHIHEVLGAALLYTFIQVVVSPVLSARFFPQFYPAHNRTKKANWDTHVVSLVQALLINALALWVMFADEERKAMDYEQRVWGYTGACGLIQALAAGYFVWDLGITLLNLDIFGFGLLAHAVSALAVYTFGFRPYLNYYSPIFILYELSTPFLNIHWFFDKLNMTGSKPQLYNGIALLVTFFSCRLVWGTWQSAVVYVDMWHSLSRPPSPEYLAAAFSNSTSSNNPLLTPDTNPMFFARDEKVAAAVPVWLTLMYLVSNLVLNGLNWYWFVKMVAAVRKRFEPPKQAKGGKVTVPATAEAAPGTKVASAVEGKDSAAAARLRRRAPSIVDVVPDSEELRDGTIQ</sequence>
<evidence type="ECO:0000256" key="3">
    <source>
        <dbReference type="ARBA" id="ARBA00022989"/>
    </source>
</evidence>
<dbReference type="EMBL" id="JAHCVI010000001">
    <property type="protein sequence ID" value="KAG7292125.1"/>
    <property type="molecule type" value="Genomic_DNA"/>
</dbReference>
<evidence type="ECO:0000256" key="6">
    <source>
        <dbReference type="SAM" id="Phobius"/>
    </source>
</evidence>
<feature type="transmembrane region" description="Helical" evidence="6">
    <location>
        <begin position="200"/>
        <end position="220"/>
    </location>
</feature>
<dbReference type="InterPro" id="IPR006634">
    <property type="entry name" value="TLC-dom"/>
</dbReference>
<organism evidence="8 9">
    <name type="scientific">Staphylotrichum longicolle</name>
    <dbReference type="NCBI Taxonomy" id="669026"/>
    <lineage>
        <taxon>Eukaryota</taxon>
        <taxon>Fungi</taxon>
        <taxon>Dikarya</taxon>
        <taxon>Ascomycota</taxon>
        <taxon>Pezizomycotina</taxon>
        <taxon>Sordariomycetes</taxon>
        <taxon>Sordariomycetidae</taxon>
        <taxon>Sordariales</taxon>
        <taxon>Chaetomiaceae</taxon>
        <taxon>Staphylotrichum</taxon>
    </lineage>
</organism>
<feature type="transmembrane region" description="Helical" evidence="6">
    <location>
        <begin position="142"/>
        <end position="161"/>
    </location>
</feature>
<evidence type="ECO:0000259" key="7">
    <source>
        <dbReference type="PROSITE" id="PS50922"/>
    </source>
</evidence>
<evidence type="ECO:0000256" key="1">
    <source>
        <dbReference type="ARBA" id="ARBA00004141"/>
    </source>
</evidence>
<evidence type="ECO:0000256" key="4">
    <source>
        <dbReference type="ARBA" id="ARBA00023136"/>
    </source>
</evidence>
<proteinExistence type="predicted"/>
<dbReference type="GO" id="GO:0005783">
    <property type="term" value="C:endoplasmic reticulum"/>
    <property type="evidence" value="ECO:0007669"/>
    <property type="project" value="TreeGrafter"/>
</dbReference>
<keyword evidence="3 6" id="KW-1133">Transmembrane helix</keyword>
<evidence type="ECO:0000256" key="2">
    <source>
        <dbReference type="ARBA" id="ARBA00022692"/>
    </source>
</evidence>
<keyword evidence="9" id="KW-1185">Reference proteome</keyword>
<dbReference type="Proteomes" id="UP001197093">
    <property type="component" value="Unassembled WGS sequence"/>
</dbReference>
<gene>
    <name evidence="8" type="ORF">NEMBOFW57_002158</name>
</gene>
<keyword evidence="4 5" id="KW-0472">Membrane</keyword>
<feature type="transmembrane region" description="Helical" evidence="6">
    <location>
        <begin position="77"/>
        <end position="96"/>
    </location>
</feature>
<dbReference type="GO" id="GO:0055088">
    <property type="term" value="P:lipid homeostasis"/>
    <property type="evidence" value="ECO:0007669"/>
    <property type="project" value="TreeGrafter"/>
</dbReference>
<name>A0AAD4I3C8_9PEZI</name>
<evidence type="ECO:0000313" key="9">
    <source>
        <dbReference type="Proteomes" id="UP001197093"/>
    </source>
</evidence>
<protein>
    <recommendedName>
        <fullName evidence="7">TLC domain-containing protein</fullName>
    </recommendedName>
</protein>
<dbReference type="PANTHER" id="PTHR13439:SF0">
    <property type="entry name" value="TOPOISOMERASE I DAMAGE AFFECTED PROTEIN 4"/>
    <property type="match status" value="1"/>
</dbReference>
<comment type="caution">
    <text evidence="8">The sequence shown here is derived from an EMBL/GenBank/DDBJ whole genome shotgun (WGS) entry which is preliminary data.</text>
</comment>